<keyword evidence="3" id="KW-1185">Reference proteome</keyword>
<organism evidence="2 3">
    <name type="scientific">Canna indica</name>
    <name type="common">Indian-shot</name>
    <dbReference type="NCBI Taxonomy" id="4628"/>
    <lineage>
        <taxon>Eukaryota</taxon>
        <taxon>Viridiplantae</taxon>
        <taxon>Streptophyta</taxon>
        <taxon>Embryophyta</taxon>
        <taxon>Tracheophyta</taxon>
        <taxon>Spermatophyta</taxon>
        <taxon>Magnoliopsida</taxon>
        <taxon>Liliopsida</taxon>
        <taxon>Zingiberales</taxon>
        <taxon>Cannaceae</taxon>
        <taxon>Canna</taxon>
    </lineage>
</organism>
<protein>
    <recommendedName>
        <fullName evidence="4">Pollen Ole e 1 allergen and extensin family protein</fullName>
    </recommendedName>
</protein>
<dbReference type="PANTHER" id="PTHR47273">
    <property type="entry name" value="EXPRESSED PROTEIN"/>
    <property type="match status" value="1"/>
</dbReference>
<proteinExistence type="predicted"/>
<evidence type="ECO:0008006" key="4">
    <source>
        <dbReference type="Google" id="ProtNLM"/>
    </source>
</evidence>
<keyword evidence="1" id="KW-0732">Signal</keyword>
<accession>A0AAQ3L2B6</accession>
<dbReference type="Proteomes" id="UP001327560">
    <property type="component" value="Chromosome 8"/>
</dbReference>
<name>A0AAQ3L2B6_9LILI</name>
<dbReference type="EMBL" id="CP136897">
    <property type="protein sequence ID" value="WOL17677.1"/>
    <property type="molecule type" value="Genomic_DNA"/>
</dbReference>
<evidence type="ECO:0000256" key="1">
    <source>
        <dbReference type="SAM" id="SignalP"/>
    </source>
</evidence>
<gene>
    <name evidence="2" type="ORF">Cni_G26470</name>
</gene>
<reference evidence="2 3" key="1">
    <citation type="submission" date="2023-10" db="EMBL/GenBank/DDBJ databases">
        <title>Chromosome-scale genome assembly provides insights into flower coloration mechanisms of Canna indica.</title>
        <authorList>
            <person name="Li C."/>
        </authorList>
    </citation>
    <scope>NUCLEOTIDE SEQUENCE [LARGE SCALE GENOMIC DNA]</scope>
    <source>
        <tissue evidence="2">Flower</tissue>
    </source>
</reference>
<feature type="signal peptide" evidence="1">
    <location>
        <begin position="1"/>
        <end position="25"/>
    </location>
</feature>
<evidence type="ECO:0000313" key="2">
    <source>
        <dbReference type="EMBL" id="WOL17677.1"/>
    </source>
</evidence>
<dbReference type="Pfam" id="PF01190">
    <property type="entry name" value="Pollen_Ole_e_1"/>
    <property type="match status" value="1"/>
</dbReference>
<evidence type="ECO:0000313" key="3">
    <source>
        <dbReference type="Proteomes" id="UP001327560"/>
    </source>
</evidence>
<dbReference type="PANTHER" id="PTHR47273:SF6">
    <property type="entry name" value="POLLEN OLE E 1 ALLERGEN AND EXTENSIN FAMILY PROTEIN"/>
    <property type="match status" value="1"/>
</dbReference>
<dbReference type="AlphaFoldDB" id="A0AAQ3L2B6"/>
<feature type="chain" id="PRO_5043042311" description="Pollen Ole e 1 allergen and extensin family protein" evidence="1">
    <location>
        <begin position="26"/>
        <end position="195"/>
    </location>
</feature>
<sequence length="195" mass="21117">MNGCLGDFILVVALLFLVSSKLGTASSLSSEETLMRLSRAELVRLAGYGEEKLSSVLVTGTVVCDACLPPGSFHFPVEGVKIGIGCRTNGESTRKTTWARGKTDDFGEFTVDLPSHLHANPRLEEDCMLRVLRVPKSSLCRATPITSYGGLNLSSAGDSVRVYSAGTLRLKPLKLSFPWPVLRAGRRRKVSWGDC</sequence>